<dbReference type="Gene3D" id="3.30.70.270">
    <property type="match status" value="1"/>
</dbReference>
<evidence type="ECO:0000259" key="1">
    <source>
        <dbReference type="PROSITE" id="PS50878"/>
    </source>
</evidence>
<feature type="non-terminal residue" evidence="3">
    <location>
        <position position="269"/>
    </location>
</feature>
<dbReference type="PROSITE" id="PS50878">
    <property type="entry name" value="RT_POL"/>
    <property type="match status" value="1"/>
</dbReference>
<proteinExistence type="predicted"/>
<dbReference type="Gene3D" id="3.10.10.10">
    <property type="entry name" value="HIV Type 1 Reverse Transcriptase, subunit A, domain 1"/>
    <property type="match status" value="1"/>
</dbReference>
<dbReference type="GeneID" id="112454310"/>
<protein>
    <submittedName>
        <fullName evidence="3">Uncharacterized protein K02A2.6-like</fullName>
    </submittedName>
</protein>
<dbReference type="SUPFAM" id="SSF56672">
    <property type="entry name" value="DNA/RNA polymerases"/>
    <property type="match status" value="1"/>
</dbReference>
<dbReference type="InterPro" id="IPR043502">
    <property type="entry name" value="DNA/RNA_pol_sf"/>
</dbReference>
<sequence length="269" mass="30690">MYAQPPNLLKSDQGVTPNLLKSDQGVTSQHNVYLEDVLQHFPTLFADDLGTCSNFKVKFNIARDARPVQSKCRQIPYAIEALLAEELKRLEFLGIIESVATSNWTSPIVIAKKQNGKIRLCGDYSTGVNSVLISNSHPLPTVDNINAKLNGNRYFSVLDLSDAFFQLEIDKDHREITTIVTPFGLYRYTREPFGLKTAPTDFQQAMDNTLEGLERVSAYFDDVIVRGRTRKEHDERLFKTLQRLQDRGWRLRAEKCRFGLEEIKYLGSI</sequence>
<dbReference type="InterPro" id="IPR000477">
    <property type="entry name" value="RT_dom"/>
</dbReference>
<organism evidence="2 3">
    <name type="scientific">Temnothorax curvispinosus</name>
    <dbReference type="NCBI Taxonomy" id="300111"/>
    <lineage>
        <taxon>Eukaryota</taxon>
        <taxon>Metazoa</taxon>
        <taxon>Ecdysozoa</taxon>
        <taxon>Arthropoda</taxon>
        <taxon>Hexapoda</taxon>
        <taxon>Insecta</taxon>
        <taxon>Pterygota</taxon>
        <taxon>Neoptera</taxon>
        <taxon>Endopterygota</taxon>
        <taxon>Hymenoptera</taxon>
        <taxon>Apocrita</taxon>
        <taxon>Aculeata</taxon>
        <taxon>Formicoidea</taxon>
        <taxon>Formicidae</taxon>
        <taxon>Myrmicinae</taxon>
        <taxon>Temnothorax</taxon>
    </lineage>
</organism>
<dbReference type="PANTHER" id="PTHR37984">
    <property type="entry name" value="PROTEIN CBG26694"/>
    <property type="match status" value="1"/>
</dbReference>
<dbReference type="AlphaFoldDB" id="A0A6J1PQ00"/>
<reference evidence="3" key="1">
    <citation type="submission" date="2025-08" db="UniProtKB">
        <authorList>
            <consortium name="RefSeq"/>
        </authorList>
    </citation>
    <scope>IDENTIFICATION</scope>
    <source>
        <tissue evidence="3">Whole body</tissue>
    </source>
</reference>
<gene>
    <name evidence="3" type="primary">LOC112454310</name>
</gene>
<feature type="domain" description="Reverse transcriptase" evidence="1">
    <location>
        <begin position="92"/>
        <end position="269"/>
    </location>
</feature>
<name>A0A6J1PQ00_9HYME</name>
<accession>A0A6J1PQ00</accession>
<dbReference type="RefSeq" id="XP_024871376.1">
    <property type="nucleotide sequence ID" value="XM_025015608.1"/>
</dbReference>
<dbReference type="OrthoDB" id="7553913at2759"/>
<keyword evidence="2" id="KW-1185">Reference proteome</keyword>
<evidence type="ECO:0000313" key="3">
    <source>
        <dbReference type="RefSeq" id="XP_024871376.1"/>
    </source>
</evidence>
<dbReference type="Pfam" id="PF00078">
    <property type="entry name" value="RVT_1"/>
    <property type="match status" value="1"/>
</dbReference>
<dbReference type="PANTHER" id="PTHR37984:SF5">
    <property type="entry name" value="PROTEIN NYNRIN-LIKE"/>
    <property type="match status" value="1"/>
</dbReference>
<dbReference type="CDD" id="cd01647">
    <property type="entry name" value="RT_LTR"/>
    <property type="match status" value="1"/>
</dbReference>
<dbReference type="InterPro" id="IPR043128">
    <property type="entry name" value="Rev_trsase/Diguanyl_cyclase"/>
</dbReference>
<dbReference type="Proteomes" id="UP000504618">
    <property type="component" value="Unplaced"/>
</dbReference>
<evidence type="ECO:0000313" key="2">
    <source>
        <dbReference type="Proteomes" id="UP000504618"/>
    </source>
</evidence>
<dbReference type="InterPro" id="IPR050951">
    <property type="entry name" value="Retrovirus_Pol_polyprotein"/>
</dbReference>
<dbReference type="GO" id="GO:0071897">
    <property type="term" value="P:DNA biosynthetic process"/>
    <property type="evidence" value="ECO:0007669"/>
    <property type="project" value="UniProtKB-ARBA"/>
</dbReference>